<evidence type="ECO:0000313" key="2">
    <source>
        <dbReference type="Proteomes" id="UP000607653"/>
    </source>
</evidence>
<organism evidence="1 2">
    <name type="scientific">Nelumbo nucifera</name>
    <name type="common">Sacred lotus</name>
    <dbReference type="NCBI Taxonomy" id="4432"/>
    <lineage>
        <taxon>Eukaryota</taxon>
        <taxon>Viridiplantae</taxon>
        <taxon>Streptophyta</taxon>
        <taxon>Embryophyta</taxon>
        <taxon>Tracheophyta</taxon>
        <taxon>Spermatophyta</taxon>
        <taxon>Magnoliopsida</taxon>
        <taxon>Proteales</taxon>
        <taxon>Nelumbonaceae</taxon>
        <taxon>Nelumbo</taxon>
    </lineage>
</organism>
<dbReference type="EMBL" id="DUZY01000005">
    <property type="protein sequence ID" value="DAD40890.1"/>
    <property type="molecule type" value="Genomic_DNA"/>
</dbReference>
<dbReference type="AlphaFoldDB" id="A0A822Z8F9"/>
<protein>
    <submittedName>
        <fullName evidence="1">Uncharacterized protein</fullName>
    </submittedName>
</protein>
<dbReference type="Proteomes" id="UP000607653">
    <property type="component" value="Unassembled WGS sequence"/>
</dbReference>
<evidence type="ECO:0000313" key="1">
    <source>
        <dbReference type="EMBL" id="DAD40890.1"/>
    </source>
</evidence>
<name>A0A822Z8F9_NELNU</name>
<gene>
    <name evidence="1" type="ORF">HUJ06_015213</name>
</gene>
<comment type="caution">
    <text evidence="1">The sequence shown here is derived from an EMBL/GenBank/DDBJ whole genome shotgun (WGS) entry which is preliminary data.</text>
</comment>
<sequence>MLIMSSLFLWHPKGTKPRRATIRRVNQETSKTRISDLILDILTHSR</sequence>
<proteinExistence type="predicted"/>
<reference evidence="1 2" key="1">
    <citation type="journal article" date="2020" name="Mol. Biol. Evol.">
        <title>Distinct Expression and Methylation Patterns for Genes with Different Fates following a Single Whole-Genome Duplication in Flowering Plants.</title>
        <authorList>
            <person name="Shi T."/>
            <person name="Rahmani R.S."/>
            <person name="Gugger P.F."/>
            <person name="Wang M."/>
            <person name="Li H."/>
            <person name="Zhang Y."/>
            <person name="Li Z."/>
            <person name="Wang Q."/>
            <person name="Van de Peer Y."/>
            <person name="Marchal K."/>
            <person name="Chen J."/>
        </authorList>
    </citation>
    <scope>NUCLEOTIDE SEQUENCE [LARGE SCALE GENOMIC DNA]</scope>
    <source>
        <tissue evidence="1">Leaf</tissue>
    </source>
</reference>
<keyword evidence="2" id="KW-1185">Reference proteome</keyword>
<accession>A0A822Z8F9</accession>